<dbReference type="GO" id="GO:0005829">
    <property type="term" value="C:cytosol"/>
    <property type="evidence" value="ECO:0007669"/>
    <property type="project" value="TreeGrafter"/>
</dbReference>
<feature type="domain" description="Enoyl reductase (ER)" evidence="3">
    <location>
        <begin position="2"/>
        <end position="291"/>
    </location>
</feature>
<dbReference type="InterPro" id="IPR011032">
    <property type="entry name" value="GroES-like_sf"/>
</dbReference>
<dbReference type="PANTHER" id="PTHR48106">
    <property type="entry name" value="QUINONE OXIDOREDUCTASE PIG3-RELATED"/>
    <property type="match status" value="1"/>
</dbReference>
<dbReference type="GO" id="GO:0035925">
    <property type="term" value="F:mRNA 3'-UTR AU-rich region binding"/>
    <property type="evidence" value="ECO:0007669"/>
    <property type="project" value="TreeGrafter"/>
</dbReference>
<dbReference type="InterPro" id="IPR036291">
    <property type="entry name" value="NAD(P)-bd_dom_sf"/>
</dbReference>
<dbReference type="Pfam" id="PF08240">
    <property type="entry name" value="ADH_N"/>
    <property type="match status" value="1"/>
</dbReference>
<dbReference type="Proteomes" id="UP000002663">
    <property type="component" value="Chromosome"/>
</dbReference>
<dbReference type="GO" id="GO:0003960">
    <property type="term" value="F:quinone reductase (NADPH) activity"/>
    <property type="evidence" value="ECO:0007669"/>
    <property type="project" value="TreeGrafter"/>
</dbReference>
<dbReference type="KEGG" id="thl:TEH_16630"/>
<dbReference type="SUPFAM" id="SSF51735">
    <property type="entry name" value="NAD(P)-binding Rossmann-fold domains"/>
    <property type="match status" value="1"/>
</dbReference>
<evidence type="ECO:0000313" key="4">
    <source>
        <dbReference type="EMBL" id="BAK94990.1"/>
    </source>
</evidence>
<proteinExistence type="predicted"/>
<protein>
    <submittedName>
        <fullName evidence="4">Oxidoreductase</fullName>
    </submittedName>
</protein>
<evidence type="ECO:0000256" key="1">
    <source>
        <dbReference type="ARBA" id="ARBA00022857"/>
    </source>
</evidence>
<dbReference type="InterPro" id="IPR020843">
    <property type="entry name" value="ER"/>
</dbReference>
<dbReference type="Gene3D" id="3.90.180.10">
    <property type="entry name" value="Medium-chain alcohol dehydrogenases, catalytic domain"/>
    <property type="match status" value="1"/>
</dbReference>
<evidence type="ECO:0000256" key="2">
    <source>
        <dbReference type="ARBA" id="ARBA00023002"/>
    </source>
</evidence>
<gene>
    <name evidence="4" type="ordered locus">TEH_16630</name>
</gene>
<dbReference type="RefSeq" id="WP_014125032.1">
    <property type="nucleotide sequence ID" value="NC_016052.1"/>
</dbReference>
<evidence type="ECO:0000313" key="5">
    <source>
        <dbReference type="Proteomes" id="UP000002663"/>
    </source>
</evidence>
<dbReference type="SUPFAM" id="SSF50129">
    <property type="entry name" value="GroES-like"/>
    <property type="match status" value="1"/>
</dbReference>
<dbReference type="AlphaFoldDB" id="A0AAN1SH94"/>
<reference evidence="4 5" key="1">
    <citation type="submission" date="2011-01" db="EMBL/GenBank/DDBJ databases">
        <title>Whole genome sequence of Tetragenococcus halophilus NBRC 12172.</title>
        <authorList>
            <person name="Nakazawa H."/>
            <person name="Omata S."/>
            <person name="Koga C."/>
            <person name="Watanabe Y."/>
            <person name="Katano Y."/>
            <person name="Ito N."/>
            <person name="Tsukatani N."/>
            <person name="Ankai A."/>
            <person name="Oguchi A."/>
            <person name="Fukui S."/>
            <person name="Yashiro I."/>
            <person name="Kamata S."/>
            <person name="Hashimoto Y."/>
            <person name="Yamazaki J."/>
            <person name="Taguchi H."/>
            <person name="Tanaka A."/>
            <person name="Koyama T."/>
            <person name="Ichige A."/>
            <person name="Hanya Y."/>
            <person name="Tanikawa S."/>
            <person name="Yamazaki S."/>
            <person name="Fujita N."/>
        </authorList>
    </citation>
    <scope>NUCLEOTIDE SEQUENCE [LARGE SCALE GENOMIC DNA]</scope>
    <source>
        <strain evidence="5">DSM 20338 / JCM 20259 / NCIMB 9735 / NBRC 12172</strain>
    </source>
</reference>
<name>A0AAN1SH94_TETHN</name>
<dbReference type="InterPro" id="IPR013154">
    <property type="entry name" value="ADH-like_N"/>
</dbReference>
<keyword evidence="2" id="KW-0560">Oxidoreductase</keyword>
<dbReference type="Pfam" id="PF00107">
    <property type="entry name" value="ADH_zinc_N"/>
    <property type="match status" value="1"/>
</dbReference>
<dbReference type="SMART" id="SM00829">
    <property type="entry name" value="PKS_ER"/>
    <property type="match status" value="1"/>
</dbReference>
<sequence>MNFQVLVIKTKYIGVSFADIYRRRGDYHIEDHSPPYINGYEGVGEVVKIGKNIKSCSIGEDILFVDVPFANAELVSVPKENIIKIPKNMNIKLAASIGLQGLTAEFLANDLGQNVRGDKAFIYGISGGVGQILSQILGADGVDVYGLTSSIEKQETALKQGAREVFLKEEEWFNDVQNSFDTVYDGVGITVQQSIDLTKNRGKVVLFGMAGGTPPQVNLIELLTKSKSILTGDLWDYLTSYEEREERSKRLFQYFVDGQITISEPTIFRLRNGKDAHEFLEAGKNIGKVLLTP</sequence>
<dbReference type="Gene3D" id="3.40.50.720">
    <property type="entry name" value="NAD(P)-binding Rossmann-like Domain"/>
    <property type="match status" value="1"/>
</dbReference>
<dbReference type="InterPro" id="IPR013149">
    <property type="entry name" value="ADH-like_C"/>
</dbReference>
<keyword evidence="1" id="KW-0521">NADP</keyword>
<dbReference type="PANTHER" id="PTHR48106:SF13">
    <property type="entry name" value="QUINONE OXIDOREDUCTASE-RELATED"/>
    <property type="match status" value="1"/>
</dbReference>
<organism evidence="4 5">
    <name type="scientific">Tetragenococcus halophilus (strain DSM 20338 / JCM 20259 / NCIMB 9735 / NBRC 12172)</name>
    <name type="common">Pediococcus halophilus</name>
    <dbReference type="NCBI Taxonomy" id="945021"/>
    <lineage>
        <taxon>Bacteria</taxon>
        <taxon>Bacillati</taxon>
        <taxon>Bacillota</taxon>
        <taxon>Bacilli</taxon>
        <taxon>Lactobacillales</taxon>
        <taxon>Enterococcaceae</taxon>
        <taxon>Tetragenococcus</taxon>
    </lineage>
</organism>
<evidence type="ECO:0000259" key="3">
    <source>
        <dbReference type="SMART" id="SM00829"/>
    </source>
</evidence>
<dbReference type="EMBL" id="AP012046">
    <property type="protein sequence ID" value="BAK94990.1"/>
    <property type="molecule type" value="Genomic_DNA"/>
</dbReference>
<dbReference type="GeneID" id="64054243"/>
<accession>A0AAN1SH94</accession>
<dbReference type="GO" id="GO:0070402">
    <property type="term" value="F:NADPH binding"/>
    <property type="evidence" value="ECO:0007669"/>
    <property type="project" value="TreeGrafter"/>
</dbReference>